<dbReference type="AlphaFoldDB" id="A0A318UHT7"/>
<feature type="transmembrane region" description="Helical" evidence="13">
    <location>
        <begin position="360"/>
        <end position="382"/>
    </location>
</feature>
<evidence type="ECO:0000256" key="10">
    <source>
        <dbReference type="ARBA" id="ARBA00023012"/>
    </source>
</evidence>
<dbReference type="PANTHER" id="PTHR43047:SF72">
    <property type="entry name" value="OSMOSENSING HISTIDINE PROTEIN KINASE SLN1"/>
    <property type="match status" value="1"/>
</dbReference>
<evidence type="ECO:0000256" key="6">
    <source>
        <dbReference type="ARBA" id="ARBA00022679"/>
    </source>
</evidence>
<evidence type="ECO:0000259" key="14">
    <source>
        <dbReference type="PROSITE" id="PS50109"/>
    </source>
</evidence>
<dbReference type="SUPFAM" id="SSF55874">
    <property type="entry name" value="ATPase domain of HSP90 chaperone/DNA topoisomerase II/histidine kinase"/>
    <property type="match status" value="1"/>
</dbReference>
<keyword evidence="7" id="KW-0547">Nucleotide-binding</keyword>
<proteinExistence type="predicted"/>
<evidence type="ECO:0000256" key="1">
    <source>
        <dbReference type="ARBA" id="ARBA00000085"/>
    </source>
</evidence>
<keyword evidence="9" id="KW-0067">ATP-binding</keyword>
<dbReference type="Gene3D" id="3.30.565.10">
    <property type="entry name" value="Histidine kinase-like ATPase, C-terminal domain"/>
    <property type="match status" value="1"/>
</dbReference>
<feature type="coiled-coil region" evidence="12">
    <location>
        <begin position="81"/>
        <end position="112"/>
    </location>
</feature>
<name>A0A318UHT7_9SPHI</name>
<sequence>MLNFDYRMKKKSFWLITALMTIALVGVVVMQLYYIRQAYDLNSKLFEQNVNQALNAVVNKVQRRNAADHITRKDYQWRVKREQEQRDKEKAIAQLSEKYKEEERKRKVSQQKMVIDDLNFQDSLIRAKFASPEIITEAQYIALESKATTPLNVDVNIGFDSDLNVVSGGVRKTIRLPRGKTYSMTPDKLPDSIRYLVYSKVDGQPLKVSLATIDGNLDVKFRREDALAERRYKEELKQLQADTTNVFNSVNFNLVEETAKEMQQERIPITQRISKDVLDTLIKKELLNKNIDLQYDFWVKLVSRDSVLYKKVSNTQADVLPSNTYQTTLFSNDIRRDPGMLYINFPNKNASIFRNMGATMASSGLLLLVLIFIFSYTLYAILKQKKISEMKTDFINNMTHEFKTPVSTIMIASEALRDPEITADQNRVKRLAGIIYDENVRLGNHIERVLSIARLEKKELQLERTPVDMNELVAAVADSMNLQLQKKSADLVLHMDAENPVVKGDELHLSNVIYNLIDNANKYSREQPHIEIRTRNSGKSLVVEIADKGIGMTKDQTKRIFDQFYRVPTGNLHDVKGFGLGLNYVQDIVSQLGGNIKVQSEKDKGTVFEISLPLN</sequence>
<organism evidence="15 16">
    <name type="scientific">Pedobacter nutrimenti</name>
    <dbReference type="NCBI Taxonomy" id="1241337"/>
    <lineage>
        <taxon>Bacteria</taxon>
        <taxon>Pseudomonadati</taxon>
        <taxon>Bacteroidota</taxon>
        <taxon>Sphingobacteriia</taxon>
        <taxon>Sphingobacteriales</taxon>
        <taxon>Sphingobacteriaceae</taxon>
        <taxon>Pedobacter</taxon>
    </lineage>
</organism>
<keyword evidence="13" id="KW-1133">Transmembrane helix</keyword>
<evidence type="ECO:0000256" key="13">
    <source>
        <dbReference type="SAM" id="Phobius"/>
    </source>
</evidence>
<keyword evidence="6" id="KW-0808">Transferase</keyword>
<evidence type="ECO:0000256" key="3">
    <source>
        <dbReference type="ARBA" id="ARBA00012438"/>
    </source>
</evidence>
<dbReference type="Gene3D" id="1.10.287.130">
    <property type="match status" value="1"/>
</dbReference>
<dbReference type="EMBL" id="QKLU01000002">
    <property type="protein sequence ID" value="PYF75994.1"/>
    <property type="molecule type" value="Genomic_DNA"/>
</dbReference>
<dbReference type="CDD" id="cd00082">
    <property type="entry name" value="HisKA"/>
    <property type="match status" value="1"/>
</dbReference>
<keyword evidence="16" id="KW-1185">Reference proteome</keyword>
<dbReference type="PRINTS" id="PR00344">
    <property type="entry name" value="BCTRLSENSOR"/>
</dbReference>
<feature type="transmembrane region" description="Helical" evidence="13">
    <location>
        <begin position="12"/>
        <end position="34"/>
    </location>
</feature>
<dbReference type="CDD" id="cd00075">
    <property type="entry name" value="HATPase"/>
    <property type="match status" value="1"/>
</dbReference>
<dbReference type="PANTHER" id="PTHR43047">
    <property type="entry name" value="TWO-COMPONENT HISTIDINE PROTEIN KINASE"/>
    <property type="match status" value="1"/>
</dbReference>
<dbReference type="Proteomes" id="UP000248198">
    <property type="component" value="Unassembled WGS sequence"/>
</dbReference>
<dbReference type="SMART" id="SM00388">
    <property type="entry name" value="HisKA"/>
    <property type="match status" value="1"/>
</dbReference>
<comment type="caution">
    <text evidence="15">The sequence shown here is derived from an EMBL/GenBank/DDBJ whole genome shotgun (WGS) entry which is preliminary data.</text>
</comment>
<dbReference type="PROSITE" id="PS50109">
    <property type="entry name" value="HIS_KIN"/>
    <property type="match status" value="1"/>
</dbReference>
<keyword evidence="4" id="KW-1003">Cell membrane</keyword>
<accession>A0A318UHT7</accession>
<evidence type="ECO:0000256" key="9">
    <source>
        <dbReference type="ARBA" id="ARBA00022840"/>
    </source>
</evidence>
<dbReference type="GO" id="GO:0005886">
    <property type="term" value="C:plasma membrane"/>
    <property type="evidence" value="ECO:0007669"/>
    <property type="project" value="UniProtKB-SubCell"/>
</dbReference>
<dbReference type="Pfam" id="PF02518">
    <property type="entry name" value="HATPase_c"/>
    <property type="match status" value="1"/>
</dbReference>
<dbReference type="InterPro" id="IPR003594">
    <property type="entry name" value="HATPase_dom"/>
</dbReference>
<keyword evidence="10" id="KW-0902">Two-component regulatory system</keyword>
<evidence type="ECO:0000256" key="5">
    <source>
        <dbReference type="ARBA" id="ARBA00022553"/>
    </source>
</evidence>
<reference evidence="15 16" key="1">
    <citation type="submission" date="2018-06" db="EMBL/GenBank/DDBJ databases">
        <title>Genomic Encyclopedia of Archaeal and Bacterial Type Strains, Phase II (KMG-II): from individual species to whole genera.</title>
        <authorList>
            <person name="Goeker M."/>
        </authorList>
    </citation>
    <scope>NUCLEOTIDE SEQUENCE [LARGE SCALE GENOMIC DNA]</scope>
    <source>
        <strain evidence="15 16">DSM 27372</strain>
    </source>
</reference>
<comment type="catalytic activity">
    <reaction evidence="1">
        <text>ATP + protein L-histidine = ADP + protein N-phospho-L-histidine.</text>
        <dbReference type="EC" id="2.7.13.3"/>
    </reaction>
</comment>
<dbReference type="GO" id="GO:0009927">
    <property type="term" value="F:histidine phosphotransfer kinase activity"/>
    <property type="evidence" value="ECO:0007669"/>
    <property type="project" value="TreeGrafter"/>
</dbReference>
<evidence type="ECO:0000313" key="15">
    <source>
        <dbReference type="EMBL" id="PYF75994.1"/>
    </source>
</evidence>
<dbReference type="GO" id="GO:0000155">
    <property type="term" value="F:phosphorelay sensor kinase activity"/>
    <property type="evidence" value="ECO:0007669"/>
    <property type="project" value="InterPro"/>
</dbReference>
<evidence type="ECO:0000256" key="2">
    <source>
        <dbReference type="ARBA" id="ARBA00004236"/>
    </source>
</evidence>
<dbReference type="InterPro" id="IPR005467">
    <property type="entry name" value="His_kinase_dom"/>
</dbReference>
<evidence type="ECO:0000256" key="4">
    <source>
        <dbReference type="ARBA" id="ARBA00022475"/>
    </source>
</evidence>
<dbReference type="Pfam" id="PF00512">
    <property type="entry name" value="HisKA"/>
    <property type="match status" value="1"/>
</dbReference>
<dbReference type="InterPro" id="IPR036097">
    <property type="entry name" value="HisK_dim/P_sf"/>
</dbReference>
<dbReference type="FunFam" id="3.30.565.10:FF:000023">
    <property type="entry name" value="PAS domain-containing sensor histidine kinase"/>
    <property type="match status" value="1"/>
</dbReference>
<keyword evidence="11 13" id="KW-0472">Membrane</keyword>
<dbReference type="GO" id="GO:0005524">
    <property type="term" value="F:ATP binding"/>
    <property type="evidence" value="ECO:0007669"/>
    <property type="project" value="UniProtKB-KW"/>
</dbReference>
<feature type="domain" description="Histidine kinase" evidence="14">
    <location>
        <begin position="397"/>
        <end position="615"/>
    </location>
</feature>
<dbReference type="SUPFAM" id="SSF47384">
    <property type="entry name" value="Homodimeric domain of signal transducing histidine kinase"/>
    <property type="match status" value="1"/>
</dbReference>
<keyword evidence="12" id="KW-0175">Coiled coil</keyword>
<dbReference type="InterPro" id="IPR004358">
    <property type="entry name" value="Sig_transdc_His_kin-like_C"/>
</dbReference>
<protein>
    <recommendedName>
        <fullName evidence="3">histidine kinase</fullName>
        <ecNumber evidence="3">2.7.13.3</ecNumber>
    </recommendedName>
</protein>
<keyword evidence="5" id="KW-0597">Phosphoprotein</keyword>
<keyword evidence="13" id="KW-0812">Transmembrane</keyword>
<dbReference type="InterPro" id="IPR003661">
    <property type="entry name" value="HisK_dim/P_dom"/>
</dbReference>
<evidence type="ECO:0000256" key="8">
    <source>
        <dbReference type="ARBA" id="ARBA00022777"/>
    </source>
</evidence>
<comment type="subcellular location">
    <subcellularLocation>
        <location evidence="2">Cell membrane</location>
    </subcellularLocation>
</comment>
<dbReference type="SMART" id="SM00387">
    <property type="entry name" value="HATPase_c"/>
    <property type="match status" value="1"/>
</dbReference>
<gene>
    <name evidence="15" type="ORF">B0O44_102550</name>
</gene>
<keyword evidence="8 15" id="KW-0418">Kinase</keyword>
<evidence type="ECO:0000313" key="16">
    <source>
        <dbReference type="Proteomes" id="UP000248198"/>
    </source>
</evidence>
<evidence type="ECO:0000256" key="12">
    <source>
        <dbReference type="SAM" id="Coils"/>
    </source>
</evidence>
<evidence type="ECO:0000256" key="11">
    <source>
        <dbReference type="ARBA" id="ARBA00023136"/>
    </source>
</evidence>
<dbReference type="InterPro" id="IPR036890">
    <property type="entry name" value="HATPase_C_sf"/>
</dbReference>
<evidence type="ECO:0000256" key="7">
    <source>
        <dbReference type="ARBA" id="ARBA00022741"/>
    </source>
</evidence>
<dbReference type="EC" id="2.7.13.3" evidence="3"/>